<dbReference type="PANTHER" id="PTHR11361:SF34">
    <property type="entry name" value="DNA MISMATCH REPAIR PROTEIN MSH1, MITOCHONDRIAL"/>
    <property type="match status" value="1"/>
</dbReference>
<keyword evidence="5" id="KW-0234">DNA repair</keyword>
<dbReference type="InterPro" id="IPR045076">
    <property type="entry name" value="MutS"/>
</dbReference>
<dbReference type="InterPro" id="IPR000432">
    <property type="entry name" value="DNA_mismatch_repair_MutS_C"/>
</dbReference>
<evidence type="ECO:0000256" key="2">
    <source>
        <dbReference type="ARBA" id="ARBA00022741"/>
    </source>
</evidence>
<dbReference type="Pfam" id="PF05192">
    <property type="entry name" value="MutS_III"/>
    <property type="match status" value="1"/>
</dbReference>
<keyword evidence="7" id="KW-1133">Transmembrane helix</keyword>
<dbReference type="GO" id="GO:0006298">
    <property type="term" value="P:mismatch repair"/>
    <property type="evidence" value="ECO:0007669"/>
    <property type="project" value="InterPro"/>
</dbReference>
<dbReference type="InterPro" id="IPR036187">
    <property type="entry name" value="DNA_mismatch_repair_MutS_sf"/>
</dbReference>
<evidence type="ECO:0000256" key="5">
    <source>
        <dbReference type="ARBA" id="ARBA00023204"/>
    </source>
</evidence>
<dbReference type="PANTHER" id="PTHR11361">
    <property type="entry name" value="DNA MISMATCH REPAIR PROTEIN MUTS FAMILY MEMBER"/>
    <property type="match status" value="1"/>
</dbReference>
<keyword evidence="4" id="KW-0238">DNA-binding</keyword>
<dbReference type="SUPFAM" id="SSF48334">
    <property type="entry name" value="DNA repair protein MutS, domain III"/>
    <property type="match status" value="1"/>
</dbReference>
<evidence type="ECO:0000256" key="1">
    <source>
        <dbReference type="ARBA" id="ARBA00006271"/>
    </source>
</evidence>
<keyword evidence="2" id="KW-0547">Nucleotide-binding</keyword>
<dbReference type="InterPro" id="IPR027417">
    <property type="entry name" value="P-loop_NTPase"/>
</dbReference>
<feature type="region of interest" description="Disordered" evidence="6">
    <location>
        <begin position="526"/>
        <end position="574"/>
    </location>
</feature>
<dbReference type="SUPFAM" id="SSF48452">
    <property type="entry name" value="TPR-like"/>
    <property type="match status" value="1"/>
</dbReference>
<comment type="similarity">
    <text evidence="1">Belongs to the DNA mismatch repair MutS family.</text>
</comment>
<evidence type="ECO:0000313" key="10">
    <source>
        <dbReference type="Proteomes" id="UP000541610"/>
    </source>
</evidence>
<dbReference type="Pfam" id="PF00488">
    <property type="entry name" value="MutS_V"/>
    <property type="match status" value="1"/>
</dbReference>
<evidence type="ECO:0000256" key="3">
    <source>
        <dbReference type="ARBA" id="ARBA00022840"/>
    </source>
</evidence>
<dbReference type="GO" id="GO:0043504">
    <property type="term" value="P:mitochondrial DNA repair"/>
    <property type="evidence" value="ECO:0007669"/>
    <property type="project" value="TreeGrafter"/>
</dbReference>
<dbReference type="SMART" id="SM00533">
    <property type="entry name" value="MUTSd"/>
    <property type="match status" value="1"/>
</dbReference>
<evidence type="ECO:0000256" key="6">
    <source>
        <dbReference type="SAM" id="MobiDB-lite"/>
    </source>
</evidence>
<feature type="compositionally biased region" description="Basic residues" evidence="6">
    <location>
        <begin position="559"/>
        <end position="568"/>
    </location>
</feature>
<feature type="compositionally biased region" description="Polar residues" evidence="6">
    <location>
        <begin position="244"/>
        <end position="258"/>
    </location>
</feature>
<dbReference type="Gene3D" id="1.25.40.10">
    <property type="entry name" value="Tetratricopeptide repeat domain"/>
    <property type="match status" value="1"/>
</dbReference>
<dbReference type="Gene3D" id="3.40.50.300">
    <property type="entry name" value="P-loop containing nucleotide triphosphate hydrolases"/>
    <property type="match status" value="1"/>
</dbReference>
<keyword evidence="7" id="KW-0812">Transmembrane</keyword>
<dbReference type="GO" id="GO:0140664">
    <property type="term" value="F:ATP-dependent DNA damage sensor activity"/>
    <property type="evidence" value="ECO:0007669"/>
    <property type="project" value="InterPro"/>
</dbReference>
<keyword evidence="5" id="KW-0227">DNA damage</keyword>
<feature type="transmembrane region" description="Helical" evidence="7">
    <location>
        <begin position="1416"/>
        <end position="1437"/>
    </location>
</feature>
<evidence type="ECO:0000313" key="9">
    <source>
        <dbReference type="EMBL" id="KAF4697432.1"/>
    </source>
</evidence>
<feature type="region of interest" description="Disordered" evidence="6">
    <location>
        <begin position="1"/>
        <end position="29"/>
    </location>
</feature>
<proteinExistence type="inferred from homology"/>
<dbReference type="InterPro" id="IPR011990">
    <property type="entry name" value="TPR-like_helical_dom_sf"/>
</dbReference>
<dbReference type="PROSITE" id="PS00486">
    <property type="entry name" value="DNA_MISMATCH_REPAIR_2"/>
    <property type="match status" value="1"/>
</dbReference>
<dbReference type="GO" id="GO:0005634">
    <property type="term" value="C:nucleus"/>
    <property type="evidence" value="ECO:0007669"/>
    <property type="project" value="TreeGrafter"/>
</dbReference>
<dbReference type="Proteomes" id="UP000541610">
    <property type="component" value="Unassembled WGS sequence"/>
</dbReference>
<dbReference type="Gene3D" id="1.10.1420.10">
    <property type="match status" value="1"/>
</dbReference>
<feature type="compositionally biased region" description="Low complexity" evidence="6">
    <location>
        <begin position="1"/>
        <end position="13"/>
    </location>
</feature>
<feature type="domain" description="DNA mismatch repair proteins mutS family" evidence="8">
    <location>
        <begin position="1224"/>
        <end position="1240"/>
    </location>
</feature>
<dbReference type="SUPFAM" id="SSF52540">
    <property type="entry name" value="P-loop containing nucleoside triphosphate hydrolases"/>
    <property type="match status" value="1"/>
</dbReference>
<dbReference type="InterPro" id="IPR007696">
    <property type="entry name" value="DNA_mismatch_repair_MutS_core"/>
</dbReference>
<dbReference type="GO" id="GO:0005524">
    <property type="term" value="F:ATP binding"/>
    <property type="evidence" value="ECO:0007669"/>
    <property type="project" value="UniProtKB-KW"/>
</dbReference>
<organism evidence="9 10">
    <name type="scientific">Perkinsus olseni</name>
    <name type="common">Perkinsus atlanticus</name>
    <dbReference type="NCBI Taxonomy" id="32597"/>
    <lineage>
        <taxon>Eukaryota</taxon>
        <taxon>Sar</taxon>
        <taxon>Alveolata</taxon>
        <taxon>Perkinsozoa</taxon>
        <taxon>Perkinsea</taxon>
        <taxon>Perkinsida</taxon>
        <taxon>Perkinsidae</taxon>
        <taxon>Perkinsus</taxon>
    </lineage>
</organism>
<keyword evidence="7" id="KW-0472">Membrane</keyword>
<gene>
    <name evidence="9" type="primary">MSH4</name>
    <name evidence="9" type="ORF">FOZ60_007518</name>
</gene>
<comment type="caution">
    <text evidence="9">The sequence shown here is derived from an EMBL/GenBank/DDBJ whole genome shotgun (WGS) entry which is preliminary data.</text>
</comment>
<name>A0A7J6PN46_PEROL</name>
<keyword evidence="3" id="KW-0067">ATP-binding</keyword>
<reference evidence="9 10" key="1">
    <citation type="submission" date="2020-04" db="EMBL/GenBank/DDBJ databases">
        <title>Perkinsus olseni comparative genomics.</title>
        <authorList>
            <person name="Bogema D.R."/>
        </authorList>
    </citation>
    <scope>NUCLEOTIDE SEQUENCE [LARGE SCALE GENOMIC DNA]</scope>
    <source>
        <strain evidence="9">00978-12</strain>
    </source>
</reference>
<evidence type="ECO:0000256" key="4">
    <source>
        <dbReference type="ARBA" id="ARBA00023125"/>
    </source>
</evidence>
<protein>
    <submittedName>
        <fullName evidence="9">MutS protein msh4</fullName>
    </submittedName>
</protein>
<dbReference type="GO" id="GO:0030983">
    <property type="term" value="F:mismatched DNA binding"/>
    <property type="evidence" value="ECO:0007669"/>
    <property type="project" value="InterPro"/>
</dbReference>
<dbReference type="OrthoDB" id="295033at2759"/>
<feature type="region of interest" description="Disordered" evidence="6">
    <location>
        <begin position="244"/>
        <end position="266"/>
    </location>
</feature>
<sequence length="1450" mass="160280">MAKLKSNSAALKAPGSNPGRCFSSTPPSWGMNRNQSPVFVNEDSFDNLRALPYQERLEAARRLKNEATDYYTRGEYFLAMNRYSQAAGLFYYARILNANWRREGLNDDYLEVVTDIGQSEEEQARVRELRVQCYSNIAMCQMKLGKEMLPEACRTCDVILQLESTNVKAMFRKAKCLVEPASSGDAEVDEAIKLLVRAREVDPNNTEIAVFLRRLQSERARKRSDEKKAYSGWCTRGSLSLENTLSTGSDDGHSNSGPLETDDEKLHEAVQSRLKDAQLLRDLYLSGGEKEKAVRMEAYIKQLRQKQRAYSRSCETTKMMTSRLPKDGQLLDDTACREVMDRFGLDLKDPIVSEELRRFESLKENNAFPTSQEAPGCTQWMRNNIDQPKEEEYSEAKRVTNSCLPEVPGRARKVEGRERARLAREASIYPKLPSAVSLTGSIDYYGARPHLGVSSSRVSITSLNGCMIPDHPHYNHIDNPLSSTVISFPLPRRGFIDYNFLSVMWSQHRDALSSANSSVSSCWRDSIDDPEMNSEGASWSLPSRLPDEDSEVPAPSSVRRSKSGRSRGTRTSVTTMSVTDHSVAESHIIAIFEADSFGFHRSAEPREVQAFLEAEGYGEIVAVQRRFFCELSGREILERVRRVSHCIKIDPSSYHVSVASLGALVAYINANTECRLRMDSLMVTAMESQSVLSLDSHTIRALMLVVPYANYSPRSDSKGRSKETLLYLQQLFSCATSGGRRLLRQSLTQPLCDAGAIQERQGLVKILLQDEELYFGLTQQVLPSVSELEIAATRLATDPARKTDEWSKAAIRNTIYIRQCMVLIGKMEGLIEGASQKFESAIASNTSESDVTGSGIDEPAELRALRQALGALQDDARERICKVVDTVIDAEAVKHLVDGDGSINTAKTRRVLASRGVFTATAQIAAVIRAGVDPVLDITRATWRERMRERLTPAARLAARPRQERTREDSGALTQVKDNRTRCSATSSLLTRVNTLLHEIEAALLVRFREVLELLVLDKVRAEVGYLYTCIHLVNHLDMMCAFASFTSIYCGGYAPSASGSPGTACVPTVITADSGLKQPLELEAARHPLIEYALYNHNFSLAAACAVDSSSSLVASQRKEFVPYDYKLSYESGRLQIITAPNGAGKSTYLTTLAVNIVLAQIGCLIPARRAKVQVVQMMFVRSGGIDDSEDQVSLSTGQSSFSSEMTELSDVLENAGASSSSALVLLDELGRGTSHDGGAAICWATCEFLLGIPNCRVLLSTHFHYLTNLEKMYPEAVSNVTLKREVAPHTGSQHLGPEFKVDSGKSASSCGYGIALCRAVGMPKPIVEHAEEVLPVLAHRTSLGGVFRPTAALPALDISKAAHVDINDPIQAKAVTPATRILEFGRKRSTVGDETITAAAAESLLTEWKLMSHMWLVSVCCFYNLGSLSCWWSSIRRHTSHHIPRGKR</sequence>
<dbReference type="EMBL" id="JABANP010000003">
    <property type="protein sequence ID" value="KAF4697432.1"/>
    <property type="molecule type" value="Genomic_DNA"/>
</dbReference>
<dbReference type="SMART" id="SM00534">
    <property type="entry name" value="MUTSac"/>
    <property type="match status" value="1"/>
</dbReference>
<evidence type="ECO:0000259" key="8">
    <source>
        <dbReference type="PROSITE" id="PS00486"/>
    </source>
</evidence>
<evidence type="ECO:0000256" key="7">
    <source>
        <dbReference type="SAM" id="Phobius"/>
    </source>
</evidence>
<dbReference type="GO" id="GO:0005739">
    <property type="term" value="C:mitochondrion"/>
    <property type="evidence" value="ECO:0007669"/>
    <property type="project" value="TreeGrafter"/>
</dbReference>
<accession>A0A7J6PN46</accession>